<dbReference type="EMBL" id="JABUMX010000001">
    <property type="protein sequence ID" value="NTS30631.1"/>
    <property type="molecule type" value="Genomic_DNA"/>
</dbReference>
<name>A0A849VLE7_9HYPH</name>
<proteinExistence type="predicted"/>
<keyword evidence="3" id="KW-1185">Reference proteome</keyword>
<comment type="caution">
    <text evidence="2">The sequence shown here is derived from an EMBL/GenBank/DDBJ whole genome shotgun (WGS) entry which is preliminary data.</text>
</comment>
<reference evidence="2 3" key="1">
    <citation type="submission" date="2020-05" db="EMBL/GenBank/DDBJ databases">
        <authorList>
            <person name="Kim M.K."/>
        </authorList>
    </citation>
    <scope>NUCLEOTIDE SEQUENCE [LARGE SCALE GENOMIC DNA]</scope>
    <source>
        <strain evidence="2 3">BT25</strain>
    </source>
</reference>
<dbReference type="AlphaFoldDB" id="A0A849VLE7"/>
<evidence type="ECO:0000256" key="1">
    <source>
        <dbReference type="SAM" id="Phobius"/>
    </source>
</evidence>
<evidence type="ECO:0000313" key="3">
    <source>
        <dbReference type="Proteomes" id="UP000550508"/>
    </source>
</evidence>
<gene>
    <name evidence="2" type="ORF">HQ945_05135</name>
</gene>
<accession>A0A849VLE7</accession>
<sequence length="185" mass="21013">MIDIRVDTISQLFGTMDPFPFRERDLAKDADEYILSRARAIPARHALEILVHIPQAALDEKTPINLTEPFVKYFRFRAEALSRQLSELFAAGRLSLFIGLVVLLFCLLSGQALSALLPPGYFGDFIEEGLIIVGWVANWRPLEIFLYDWWPVAQQRSVYRRLAQAKVVLLGTPYLDASDDFIAKA</sequence>
<protein>
    <submittedName>
        <fullName evidence="2">Uncharacterized protein</fullName>
    </submittedName>
</protein>
<keyword evidence="1" id="KW-0812">Transmembrane</keyword>
<organism evidence="2 3">
    <name type="scientific">Phyllobacterium pellucidum</name>
    <dbReference type="NCBI Taxonomy" id="2740464"/>
    <lineage>
        <taxon>Bacteria</taxon>
        <taxon>Pseudomonadati</taxon>
        <taxon>Pseudomonadota</taxon>
        <taxon>Alphaproteobacteria</taxon>
        <taxon>Hyphomicrobiales</taxon>
        <taxon>Phyllobacteriaceae</taxon>
        <taxon>Phyllobacterium</taxon>
    </lineage>
</organism>
<keyword evidence="1" id="KW-1133">Transmembrane helix</keyword>
<evidence type="ECO:0000313" key="2">
    <source>
        <dbReference type="EMBL" id="NTS30631.1"/>
    </source>
</evidence>
<dbReference type="Proteomes" id="UP000550508">
    <property type="component" value="Unassembled WGS sequence"/>
</dbReference>
<keyword evidence="1" id="KW-0472">Membrane</keyword>
<feature type="transmembrane region" description="Helical" evidence="1">
    <location>
        <begin position="94"/>
        <end position="117"/>
    </location>
</feature>